<evidence type="ECO:0000313" key="2">
    <source>
        <dbReference type="EMBL" id="SYX87613.1"/>
    </source>
</evidence>
<evidence type="ECO:0000313" key="3">
    <source>
        <dbReference type="Proteomes" id="UP000304148"/>
    </source>
</evidence>
<dbReference type="EMBL" id="LS992241">
    <property type="protein sequence ID" value="SYX87613.1"/>
    <property type="molecule type" value="Genomic_DNA"/>
</dbReference>
<sequence length="59" mass="7009">MIYQIMSSIFLVSIGFTSYHLISGKDLMSIDWYEMLYLIMFSVVPQVIGRILRKFKKKQ</sequence>
<proteinExistence type="predicted"/>
<dbReference type="AlphaFoldDB" id="A0A383RL92"/>
<dbReference type="Proteomes" id="UP000304148">
    <property type="component" value="Chromosome"/>
</dbReference>
<keyword evidence="1" id="KW-0472">Membrane</keyword>
<evidence type="ECO:0000256" key="1">
    <source>
        <dbReference type="SAM" id="Phobius"/>
    </source>
</evidence>
<name>A0A383RL92_PAEAL</name>
<keyword evidence="1" id="KW-1133">Transmembrane helix</keyword>
<reference evidence="3" key="1">
    <citation type="submission" date="2018-08" db="EMBL/GenBank/DDBJ databases">
        <authorList>
            <person name="Chevrot R."/>
        </authorList>
    </citation>
    <scope>NUCLEOTIDE SEQUENCE [LARGE SCALE GENOMIC DNA]</scope>
</reference>
<gene>
    <name evidence="2" type="ORF">PBLR_16043</name>
</gene>
<protein>
    <submittedName>
        <fullName evidence="2">Uncharacterized protein</fullName>
    </submittedName>
</protein>
<accession>A0A383RL92</accession>
<feature type="transmembrane region" description="Helical" evidence="1">
    <location>
        <begin position="5"/>
        <end position="23"/>
    </location>
</feature>
<organism evidence="2 3">
    <name type="scientific">Paenibacillus alvei</name>
    <name type="common">Bacillus alvei</name>
    <dbReference type="NCBI Taxonomy" id="44250"/>
    <lineage>
        <taxon>Bacteria</taxon>
        <taxon>Bacillati</taxon>
        <taxon>Bacillota</taxon>
        <taxon>Bacilli</taxon>
        <taxon>Bacillales</taxon>
        <taxon>Paenibacillaceae</taxon>
        <taxon>Paenibacillus</taxon>
    </lineage>
</organism>
<feature type="transmembrane region" description="Helical" evidence="1">
    <location>
        <begin position="35"/>
        <end position="52"/>
    </location>
</feature>
<keyword evidence="1" id="KW-0812">Transmembrane</keyword>